<dbReference type="CDD" id="cd04332">
    <property type="entry name" value="YbaK_like"/>
    <property type="match status" value="1"/>
</dbReference>
<dbReference type="Gene3D" id="3.90.960.10">
    <property type="entry name" value="YbaK/aminoacyl-tRNA synthetase-associated domain"/>
    <property type="match status" value="1"/>
</dbReference>
<keyword evidence="3" id="KW-1185">Reference proteome</keyword>
<accession>A0A1I6VI46</accession>
<dbReference type="Pfam" id="PF04073">
    <property type="entry name" value="tRNA_edit"/>
    <property type="match status" value="1"/>
</dbReference>
<dbReference type="InterPro" id="IPR007214">
    <property type="entry name" value="YbaK/aa-tRNA-synth-assoc-dom"/>
</dbReference>
<sequence>MNPVLNRLLHALVSLSCDFRVRFHDTALTTEQAAGFVAGDPTGNTKCLALRDKDGARVVATVCGTSRLDLEAVRAAHHLRRPRMASAAELNSAFGVEKGGVAPVGYPEGVVALVDKAVLEQERVLISPGINHATLEISGKEFARLTEHFGATVTTISRIEG</sequence>
<name>A0A1I6VI46_9ACTN</name>
<proteinExistence type="predicted"/>
<dbReference type="AlphaFoldDB" id="A0A1I6VI46"/>
<dbReference type="STRING" id="1176198.SAMN05444716_108116"/>
<dbReference type="InterPro" id="IPR036754">
    <property type="entry name" value="YbaK/aa-tRNA-synt-asso_dom_sf"/>
</dbReference>
<dbReference type="SUPFAM" id="SSF55826">
    <property type="entry name" value="YbaK/ProRS associated domain"/>
    <property type="match status" value="1"/>
</dbReference>
<gene>
    <name evidence="2" type="ORF">SAMN05444716_108116</name>
</gene>
<dbReference type="Proteomes" id="UP000198873">
    <property type="component" value="Unassembled WGS sequence"/>
</dbReference>
<organism evidence="2 3">
    <name type="scientific">Streptomyces harbinensis</name>
    <dbReference type="NCBI Taxonomy" id="1176198"/>
    <lineage>
        <taxon>Bacteria</taxon>
        <taxon>Bacillati</taxon>
        <taxon>Actinomycetota</taxon>
        <taxon>Actinomycetes</taxon>
        <taxon>Kitasatosporales</taxon>
        <taxon>Streptomycetaceae</taxon>
        <taxon>Streptomyces</taxon>
    </lineage>
</organism>
<dbReference type="PANTHER" id="PTHR30411">
    <property type="entry name" value="CYTOPLASMIC PROTEIN"/>
    <property type="match status" value="1"/>
</dbReference>
<feature type="domain" description="YbaK/aminoacyl-tRNA synthetase-associated" evidence="1">
    <location>
        <begin position="25"/>
        <end position="145"/>
    </location>
</feature>
<dbReference type="PANTHER" id="PTHR30411:SF1">
    <property type="entry name" value="CYTOPLASMIC PROTEIN"/>
    <property type="match status" value="1"/>
</dbReference>
<protein>
    <submittedName>
        <fullName evidence="2">Cys-tRNA(Pro) deacylase, prolyl-tRNA editing enzyme YbaK/EbsC</fullName>
    </submittedName>
</protein>
<evidence type="ECO:0000313" key="3">
    <source>
        <dbReference type="Proteomes" id="UP000198873"/>
    </source>
</evidence>
<dbReference type="GO" id="GO:0002161">
    <property type="term" value="F:aminoacyl-tRNA deacylase activity"/>
    <property type="evidence" value="ECO:0007669"/>
    <property type="project" value="InterPro"/>
</dbReference>
<reference evidence="3" key="1">
    <citation type="submission" date="2016-10" db="EMBL/GenBank/DDBJ databases">
        <authorList>
            <person name="Varghese N."/>
            <person name="Submissions S."/>
        </authorList>
    </citation>
    <scope>NUCLEOTIDE SEQUENCE [LARGE SCALE GENOMIC DNA]</scope>
    <source>
        <strain evidence="3">CGMCC 4.7047</strain>
    </source>
</reference>
<evidence type="ECO:0000259" key="1">
    <source>
        <dbReference type="Pfam" id="PF04073"/>
    </source>
</evidence>
<dbReference type="EMBL" id="FPAB01000008">
    <property type="protein sequence ID" value="SFT13320.1"/>
    <property type="molecule type" value="Genomic_DNA"/>
</dbReference>
<evidence type="ECO:0000313" key="2">
    <source>
        <dbReference type="EMBL" id="SFT13320.1"/>
    </source>
</evidence>